<dbReference type="RefSeq" id="WP_103999966.1">
    <property type="nucleotide sequence ID" value="NZ_FNVP01000007.1"/>
</dbReference>
<dbReference type="Gene3D" id="3.30.360.10">
    <property type="entry name" value="Dihydrodipicolinate Reductase, domain 2"/>
    <property type="match status" value="1"/>
</dbReference>
<accession>A0A1H5Y357</accession>
<dbReference type="SUPFAM" id="SSF51735">
    <property type="entry name" value="NAD(P)-binding Rossmann-fold domains"/>
    <property type="match status" value="1"/>
</dbReference>
<dbReference type="Pfam" id="PF01408">
    <property type="entry name" value="GFO_IDH_MocA"/>
    <property type="match status" value="1"/>
</dbReference>
<dbReference type="PANTHER" id="PTHR43377">
    <property type="entry name" value="BILIVERDIN REDUCTASE A"/>
    <property type="match status" value="1"/>
</dbReference>
<evidence type="ECO:0000313" key="3">
    <source>
        <dbReference type="Proteomes" id="UP000236737"/>
    </source>
</evidence>
<evidence type="ECO:0000259" key="1">
    <source>
        <dbReference type="Pfam" id="PF01408"/>
    </source>
</evidence>
<dbReference type="InterPro" id="IPR036291">
    <property type="entry name" value="NAD(P)-bd_dom_sf"/>
</dbReference>
<dbReference type="OrthoDB" id="9815825at2"/>
<keyword evidence="3" id="KW-1185">Reference proteome</keyword>
<gene>
    <name evidence="2" type="ORF">SAMN04488130_10730</name>
</gene>
<dbReference type="Proteomes" id="UP000236737">
    <property type="component" value="Unassembled WGS sequence"/>
</dbReference>
<organism evidence="2 3">
    <name type="scientific">Flavobacterium urumqiense</name>
    <dbReference type="NCBI Taxonomy" id="935224"/>
    <lineage>
        <taxon>Bacteria</taxon>
        <taxon>Pseudomonadati</taxon>
        <taxon>Bacteroidota</taxon>
        <taxon>Flavobacteriia</taxon>
        <taxon>Flavobacteriales</taxon>
        <taxon>Flavobacteriaceae</taxon>
        <taxon>Flavobacterium</taxon>
    </lineage>
</organism>
<proteinExistence type="predicted"/>
<dbReference type="PANTHER" id="PTHR43377:SF1">
    <property type="entry name" value="BILIVERDIN REDUCTASE A"/>
    <property type="match status" value="1"/>
</dbReference>
<dbReference type="EMBL" id="FNVP01000007">
    <property type="protein sequence ID" value="SEG17986.1"/>
    <property type="molecule type" value="Genomic_DNA"/>
</dbReference>
<feature type="domain" description="Gfo/Idh/MocA-like oxidoreductase N-terminal" evidence="1">
    <location>
        <begin position="3"/>
        <end position="128"/>
    </location>
</feature>
<dbReference type="InterPro" id="IPR051450">
    <property type="entry name" value="Gfo/Idh/MocA_Oxidoreductases"/>
</dbReference>
<reference evidence="3" key="1">
    <citation type="submission" date="2016-10" db="EMBL/GenBank/DDBJ databases">
        <authorList>
            <person name="Varghese N."/>
            <person name="Submissions S."/>
        </authorList>
    </citation>
    <scope>NUCLEOTIDE SEQUENCE [LARGE SCALE GENOMIC DNA]</scope>
    <source>
        <strain evidence="3">CGMCC 1.9230</strain>
    </source>
</reference>
<dbReference type="Gene3D" id="3.40.50.720">
    <property type="entry name" value="NAD(P)-binding Rossmann-like Domain"/>
    <property type="match status" value="1"/>
</dbReference>
<dbReference type="GO" id="GO:0000166">
    <property type="term" value="F:nucleotide binding"/>
    <property type="evidence" value="ECO:0007669"/>
    <property type="project" value="InterPro"/>
</dbReference>
<evidence type="ECO:0000313" key="2">
    <source>
        <dbReference type="EMBL" id="SEG17986.1"/>
    </source>
</evidence>
<protein>
    <submittedName>
        <fullName evidence="2">Oxidoreductase family, NAD-binding Rossmann fold</fullName>
    </submittedName>
</protein>
<dbReference type="AlphaFoldDB" id="A0A1H5Y357"/>
<sequence length="316" mass="36880">MYKVLILGCGNIGALYDFDNDEILTHAKAFNQYKVDLYLFDIDENLVRKVANKYKAKVVPVIDNINFGDFDIISICTPTFTHKKYLEKALLNNVKVIICEKPISTDSDEIDHLINAYEKSNSKVIVNYFRRFQPAYLSLRNSIEEILKQEELTNISIRTQRGFINNSSHAFDLIQYLFNKPLELKNILVHNREKDHFDTDPTLSLQALWDEVNLSLQGLSNVYFSFFEIDVFFTHQRISIQNAGKDIFYYQSEDSFQFLKPLFKVESLNKTDCIKDYMQHVIEYSISLINESSNLEDNFLEAVKLNKSMLTILNNR</sequence>
<dbReference type="InterPro" id="IPR000683">
    <property type="entry name" value="Gfo/Idh/MocA-like_OxRdtase_N"/>
</dbReference>
<name>A0A1H5Y357_9FLAO</name>